<comment type="caution">
    <text evidence="1">The sequence shown here is derived from an EMBL/GenBank/DDBJ whole genome shotgun (WGS) entry which is preliminary data.</text>
</comment>
<dbReference type="Proteomes" id="UP001500929">
    <property type="component" value="Unassembled WGS sequence"/>
</dbReference>
<organism evidence="1 2">
    <name type="scientific">Herbiconiux moechotypicola</name>
    <dbReference type="NCBI Taxonomy" id="637393"/>
    <lineage>
        <taxon>Bacteria</taxon>
        <taxon>Bacillati</taxon>
        <taxon>Actinomycetota</taxon>
        <taxon>Actinomycetes</taxon>
        <taxon>Micrococcales</taxon>
        <taxon>Microbacteriaceae</taxon>
        <taxon>Herbiconiux</taxon>
    </lineage>
</organism>
<sequence length="50" mass="5407">MSLDELILKLLALKAEGHGHAPVYIESLAGVEWGMPSDARFRADAVEIVS</sequence>
<name>A0ABP5Q9Z5_9MICO</name>
<keyword evidence="2" id="KW-1185">Reference proteome</keyword>
<proteinExistence type="predicted"/>
<accession>A0ABP5Q9Z5</accession>
<dbReference type="RefSeq" id="WP_259478844.1">
    <property type="nucleotide sequence ID" value="NZ_BAAAQY010000003.1"/>
</dbReference>
<evidence type="ECO:0000313" key="2">
    <source>
        <dbReference type="Proteomes" id="UP001500929"/>
    </source>
</evidence>
<protein>
    <submittedName>
        <fullName evidence="1">Uncharacterized protein</fullName>
    </submittedName>
</protein>
<evidence type="ECO:0000313" key="1">
    <source>
        <dbReference type="EMBL" id="GAA2230034.1"/>
    </source>
</evidence>
<gene>
    <name evidence="1" type="ORF">GCM10009851_13460</name>
</gene>
<dbReference type="EMBL" id="BAAAQY010000003">
    <property type="protein sequence ID" value="GAA2230034.1"/>
    <property type="molecule type" value="Genomic_DNA"/>
</dbReference>
<reference evidence="2" key="1">
    <citation type="journal article" date="2019" name="Int. J. Syst. Evol. Microbiol.">
        <title>The Global Catalogue of Microorganisms (GCM) 10K type strain sequencing project: providing services to taxonomists for standard genome sequencing and annotation.</title>
        <authorList>
            <consortium name="The Broad Institute Genomics Platform"/>
            <consortium name="The Broad Institute Genome Sequencing Center for Infectious Disease"/>
            <person name="Wu L."/>
            <person name="Ma J."/>
        </authorList>
    </citation>
    <scope>NUCLEOTIDE SEQUENCE [LARGE SCALE GENOMIC DNA]</scope>
    <source>
        <strain evidence="2">JCM 16117</strain>
    </source>
</reference>